<dbReference type="InterPro" id="IPR024240">
    <property type="entry name" value="NAGLU_N"/>
</dbReference>
<reference evidence="6 7" key="1">
    <citation type="submission" date="2019-03" db="EMBL/GenBank/DDBJ databases">
        <title>Genomic Encyclopedia of Type Strains, Phase IV (KMG-IV): sequencing the most valuable type-strain genomes for metagenomic binning, comparative biology and taxonomic classification.</title>
        <authorList>
            <person name="Goeker M."/>
        </authorList>
    </citation>
    <scope>NUCLEOTIDE SEQUENCE [LARGE SCALE GENOMIC DNA]</scope>
    <source>
        <strain evidence="6 7">DSM 29481</strain>
    </source>
</reference>
<dbReference type="Gene3D" id="3.20.20.80">
    <property type="entry name" value="Glycosidases"/>
    <property type="match status" value="1"/>
</dbReference>
<keyword evidence="7" id="KW-1185">Reference proteome</keyword>
<feature type="coiled-coil region" evidence="2">
    <location>
        <begin position="2229"/>
        <end position="2272"/>
    </location>
</feature>
<proteinExistence type="predicted"/>
<dbReference type="Gene3D" id="3.30.379.10">
    <property type="entry name" value="Chitobiase/beta-hexosaminidase domain 2-like"/>
    <property type="match status" value="1"/>
</dbReference>
<sequence>MEIRFLYKKTDDRNSKEKEKRMKKISRSIFSLMIIACMMIANFNISIVKVHADETADNAFEYPVTQDAYIRSKSPNTNYDYEEITSAHGSQYVGKGYKSISTKYAPTDEIISAMKVKLPTEKDLEEKKFNKFVFEFHMIRNPGYKNGDQTYIYYYSSDTNWDEKTLTWNTKPSFMKRNAEKELFRFKIAKDENFEAKTEDERTMSFDVTDQVLELIHNGVEEITIFGTGDTDCGMSIQVHAKETAPAEFRPKLIGSFDEYTKEMLTTLVEQCTALKESDYTKDTYSVLKEKLVNANKVLAAQNPTNDEIKVVYKELENAYKNLVSVLDPNDADNIAYQKPTRSNLAKQEVYKVTDGDVNTYWKGTFYPSYVDIDLMDVYKLTDLKLFVPTGKIVNYTIYGSNDGKNYDKLYQTREQQPALAQGDKIHFDQPQSYRIIRVYMEYTKGENAAYVSEVRAYGTKTNTNEEELRKGTFEDILGIQAFEDTAYAALITKQETYDNIYGIIDRTIGAEYRDWFTFELDPTADAKMDYFELSNLDGKIHIKGNVGTSITYGLNYYFKNYLKVQISEQTMQVNMPKEIVKVEGTVRKETPYKVRYAYNYCTLSYTFAFFGEEEWQRENDWLALNGVNVVLDVAGQEATWIKFLMNFGYSFDDAKDWLVGPSYYAWQFMQNIETFGGPIPDQYVVDRVELARTTQRWKNSLGMNTVLQGYAGMVPTNFSEFQPNVPLTAQKSWGGLARPSMIPTDSPYYDEYAKLFYEAQEYIYGATSDYYAVDPYHEGGTRPEGLSDETVAREVLNSLLDYDKDAVWVVQAWQSNPTDGLLNGMGEYRENHVLIVDLIKYPIKSWTKYNKSEFKGTSWAWGLLGGFGGNPTMNGEMQTMVNDIQTAKKERTHMAGLGIISEAQYDNPVLYDLIFDLAWVDDDFSLDQWLNKYIERRYGGTSDNAKEAWKIMKNANYNHGVRFTAQVYGMKGKSPQDYGKQNISYGADKLETAFRLLIEDYDKFKDSECYRYDLTEIMRQMVSNYSTLTYNNVIDAREDKNIEKFKEEKAKFLKSFDVLNDIQETQVDQLAGEWIGKAQDRAADYDDFAKDAFEMNAKALITSWASRSSAGGLKDYAWRNYQGMFIDLYKQNWIDYLDQVEANLENGSPITFAANFEVYWKWVLGDQTYTRVAKDSPEEMQVVIQEVLDNCMLSGEMDPNAGNKALHRVVKTDTKKLEGALKNVTDGDESNTVTFQNEDGKAAVETSIDLVGEFQLSQIQVVADACTFDKYEIYTSVDQQAWKKVGEVAAADIAEKGNVIEVSDAIGRFVKVTAIAENSKDTHTITYKEIRVYGEQVLATMEQLQRLVAYADTIDLTKSDAMYVESFTKALQAAKEAIKNDENLDNVNTVYWALYDNILNLNLSDLINLGLTKVKKVTAMNDPSGNSQHIVDGEIETGWNSGRLSPTGKPYQDDPIMPGWVIIELDDVYNISDLNVQFSASRGNLWHNYELYTSVDGNEWVKVGEKTSQNKPNKAEDSYALQQVKAKFIKMVTTNIQREADDQKRSSYNVGELQIMGSAIVKVDTTALEALIAEVKALKKDDYTAQSYQIVTKQLEVAEALLKKDEISEEDVKKVAFALQSAKDALVEKASVESVTKLESLVKEAIGMKDAYSEDAFKDVQAAMDAAESLLKDLANMSEEDAKESISMLSSAIETLKNVTLQEAKKQLSETIQQARALLEDETIAQMTAESVKALQAALTKANEVYEDQEATLAHIKEAQTTLTKAIKGLEPIKTDTSALRTLIAAVEQLAETDYTANSYKVVAEKLQVAKAVLEKTNPSAEEVKKAELALQNAQKALVVRASKESVAVLKRLVEDGKKMKDAYTEEAFKDVQTALDLAQGLLTDPSNMAEVTTKEVVLSLSTAIDALHKLTLQEAKEQLTEMITYADTLLKADTIEQMTAESVQALQTALKQAKEVIANEKASLEQIKTTHTTLVNAVKGLKPQEPVTPDTTALQTLIKEVEKVTADLYTVQSYEALSKKLQDAKAVLEKTNPSADEVSKAELELQSAKNALVVRASKESVEILETLVEEGTKLKDIYTKDEFKDVQTALTLAESLLKDPSNMSDEETKEVVLSLSTAIQALKDLTLQAAKKQLLEMIQYADVLLKGEDIKQMTSKSVQALQTSLKQAKEIYKDEKATLEDIKAMHNTLVTAIKKLEVRLDTTKLDREITIVEDMLNHIDRYEPSSVAKLKDAFQHAKDVKKTAKNQQELDEALRLLKEERQKAIRLKDKDTTIGDKDTNVSDKDKTEGTKDTVDVPTGDTSATGVFAGLLIIAGGAIITLLKRKKRV</sequence>
<dbReference type="GO" id="GO:0005975">
    <property type="term" value="P:carbohydrate metabolic process"/>
    <property type="evidence" value="ECO:0007669"/>
    <property type="project" value="UniProtKB-ARBA"/>
</dbReference>
<dbReference type="SUPFAM" id="SSF49785">
    <property type="entry name" value="Galactose-binding domain-like"/>
    <property type="match status" value="3"/>
</dbReference>
<dbReference type="Pfam" id="PF05089">
    <property type="entry name" value="NAGLU"/>
    <property type="match status" value="1"/>
</dbReference>
<feature type="coiled-coil region" evidence="2">
    <location>
        <begin position="1658"/>
        <end position="1760"/>
    </location>
</feature>
<evidence type="ECO:0000313" key="6">
    <source>
        <dbReference type="EMBL" id="TCU62279.1"/>
    </source>
</evidence>
<dbReference type="GO" id="GO:0005576">
    <property type="term" value="C:extracellular region"/>
    <property type="evidence" value="ECO:0007669"/>
    <property type="project" value="UniProtKB-SubCell"/>
</dbReference>
<dbReference type="Gene3D" id="1.20.1270.70">
    <property type="entry name" value="Designed single chain three-helix bundle"/>
    <property type="match status" value="3"/>
</dbReference>
<dbReference type="NCBIfam" id="NF033679">
    <property type="entry name" value="DNRLRE_dom"/>
    <property type="match status" value="1"/>
</dbReference>
<dbReference type="InterPro" id="IPR029018">
    <property type="entry name" value="Hex-like_dom2"/>
</dbReference>
<evidence type="ECO:0000256" key="3">
    <source>
        <dbReference type="SAM" id="MobiDB-lite"/>
    </source>
</evidence>
<keyword evidence="4" id="KW-0812">Transmembrane</keyword>
<dbReference type="Proteomes" id="UP000295773">
    <property type="component" value="Unassembled WGS sequence"/>
</dbReference>
<comment type="caution">
    <text evidence="6">The sequence shown here is derived from an EMBL/GenBank/DDBJ whole genome shotgun (WGS) entry which is preliminary data.</text>
</comment>
<evidence type="ECO:0000256" key="2">
    <source>
        <dbReference type="SAM" id="Coils"/>
    </source>
</evidence>
<accession>A0A4R3TL50</accession>
<dbReference type="PANTHER" id="PTHR12872:SF1">
    <property type="entry name" value="ALPHA-N-ACETYLGLUCOSAMINIDASE"/>
    <property type="match status" value="1"/>
</dbReference>
<dbReference type="InterPro" id="IPR024733">
    <property type="entry name" value="NAGLU_tim-barrel"/>
</dbReference>
<keyword evidence="4" id="KW-0472">Membrane</keyword>
<dbReference type="GO" id="GO:0016787">
    <property type="term" value="F:hydrolase activity"/>
    <property type="evidence" value="ECO:0007669"/>
    <property type="project" value="UniProtKB-KW"/>
</dbReference>
<dbReference type="InterPro" id="IPR024732">
    <property type="entry name" value="NAGLU_C"/>
</dbReference>
<feature type="coiled-coil region" evidence="2">
    <location>
        <begin position="2160"/>
        <end position="2187"/>
    </location>
</feature>
<feature type="region of interest" description="Disordered" evidence="3">
    <location>
        <begin position="2278"/>
        <end position="2300"/>
    </location>
</feature>
<name>A0A4R3TL50_9FIRM</name>
<dbReference type="Pfam" id="PF12972">
    <property type="entry name" value="NAGLU_C"/>
    <property type="match status" value="1"/>
</dbReference>
<evidence type="ECO:0000259" key="5">
    <source>
        <dbReference type="PROSITE" id="PS50022"/>
    </source>
</evidence>
<evidence type="ECO:0000256" key="4">
    <source>
        <dbReference type="SAM" id="Phobius"/>
    </source>
</evidence>
<dbReference type="Gene3D" id="2.60.120.260">
    <property type="entry name" value="Galactose-binding domain-like"/>
    <property type="match status" value="3"/>
</dbReference>
<feature type="transmembrane region" description="Helical" evidence="4">
    <location>
        <begin position="2305"/>
        <end position="2324"/>
    </location>
</feature>
<feature type="coiled-coil region" evidence="2">
    <location>
        <begin position="1945"/>
        <end position="1972"/>
    </location>
</feature>
<feature type="domain" description="F5/8 type C" evidence="5">
    <location>
        <begin position="319"/>
        <end position="460"/>
    </location>
</feature>
<dbReference type="Pfam" id="PF12971">
    <property type="entry name" value="NAGLU_N"/>
    <property type="match status" value="1"/>
</dbReference>
<dbReference type="PANTHER" id="PTHR12872">
    <property type="entry name" value="ALPHA-N-ACETYLGLUCOSAMINIDASE"/>
    <property type="match status" value="1"/>
</dbReference>
<organism evidence="6 7">
    <name type="scientific">Longicatena caecimuris</name>
    <dbReference type="NCBI Taxonomy" id="1796635"/>
    <lineage>
        <taxon>Bacteria</taxon>
        <taxon>Bacillati</taxon>
        <taxon>Bacillota</taxon>
        <taxon>Erysipelotrichia</taxon>
        <taxon>Erysipelotrichales</taxon>
        <taxon>Erysipelotrichaceae</taxon>
        <taxon>Longicatena</taxon>
    </lineage>
</organism>
<dbReference type="InterPro" id="IPR008979">
    <property type="entry name" value="Galactose-bd-like_sf"/>
</dbReference>
<dbReference type="Pfam" id="PF00754">
    <property type="entry name" value="F5_F8_type_C"/>
    <property type="match status" value="2"/>
</dbReference>
<keyword evidence="1" id="KW-0378">Hydrolase</keyword>
<evidence type="ECO:0000256" key="1">
    <source>
        <dbReference type="ARBA" id="ARBA00022801"/>
    </source>
</evidence>
<dbReference type="Gene3D" id="1.20.1270.90">
    <property type="entry name" value="AF1782-like"/>
    <property type="match status" value="4"/>
</dbReference>
<dbReference type="Gene3D" id="1.20.120.670">
    <property type="entry name" value="N-acetyl-b-d-glucoasminidase"/>
    <property type="match status" value="1"/>
</dbReference>
<gene>
    <name evidence="6" type="ORF">EDD61_10587</name>
</gene>
<protein>
    <submittedName>
        <fullName evidence="6">F5/8 type C domain-containing protein</fullName>
    </submittedName>
</protein>
<feature type="compositionally biased region" description="Basic and acidic residues" evidence="3">
    <location>
        <begin position="2278"/>
        <end position="2296"/>
    </location>
</feature>
<keyword evidence="4" id="KW-1133">Transmembrane helix</keyword>
<evidence type="ECO:0000313" key="7">
    <source>
        <dbReference type="Proteomes" id="UP000295773"/>
    </source>
</evidence>
<keyword evidence="2" id="KW-0175">Coiled coil</keyword>
<dbReference type="EMBL" id="SMBP01000005">
    <property type="protein sequence ID" value="TCU62279.1"/>
    <property type="molecule type" value="Genomic_DNA"/>
</dbReference>
<feature type="transmembrane region" description="Helical" evidence="4">
    <location>
        <begin position="25"/>
        <end position="45"/>
    </location>
</feature>
<dbReference type="PROSITE" id="PS50022">
    <property type="entry name" value="FA58C_3"/>
    <property type="match status" value="2"/>
</dbReference>
<dbReference type="InterPro" id="IPR000421">
    <property type="entry name" value="FA58C"/>
</dbReference>
<dbReference type="Pfam" id="PF07554">
    <property type="entry name" value="FIVAR"/>
    <property type="match status" value="7"/>
</dbReference>
<dbReference type="InterPro" id="IPR007781">
    <property type="entry name" value="NAGLU"/>
</dbReference>
<feature type="domain" description="F5/8 type C" evidence="5">
    <location>
        <begin position="1395"/>
        <end position="1559"/>
    </location>
</feature>